<evidence type="ECO:0000313" key="4">
    <source>
        <dbReference type="EMBL" id="CAF3700290.1"/>
    </source>
</evidence>
<dbReference type="EMBL" id="CAJOAZ010000904">
    <property type="protein sequence ID" value="CAF3732596.1"/>
    <property type="molecule type" value="Genomic_DNA"/>
</dbReference>
<dbReference type="OrthoDB" id="10009512at2759"/>
<gene>
    <name evidence="2" type="ORF">JYZ213_LOCUS2028</name>
    <name evidence="4" type="ORF">OKA104_LOCUS12446</name>
    <name evidence="5" type="ORF">OXD698_LOCUS14372</name>
    <name evidence="3" type="ORF">VCS650_LOCUS2934</name>
</gene>
<name>A0A813NTG0_9BILA</name>
<evidence type="ECO:0000313" key="2">
    <source>
        <dbReference type="EMBL" id="CAF0743483.1"/>
    </source>
</evidence>
<proteinExistence type="predicted"/>
<evidence type="ECO:0000313" key="3">
    <source>
        <dbReference type="EMBL" id="CAF0781077.1"/>
    </source>
</evidence>
<dbReference type="Proteomes" id="UP000663891">
    <property type="component" value="Unassembled WGS sequence"/>
</dbReference>
<reference evidence="2" key="1">
    <citation type="submission" date="2021-02" db="EMBL/GenBank/DDBJ databases">
        <authorList>
            <person name="Nowell W R."/>
        </authorList>
    </citation>
    <scope>NUCLEOTIDE SEQUENCE</scope>
</reference>
<dbReference type="EMBL" id="CAJNOG010000010">
    <property type="protein sequence ID" value="CAF0743483.1"/>
    <property type="molecule type" value="Genomic_DNA"/>
</dbReference>
<feature type="coiled-coil region" evidence="1">
    <location>
        <begin position="34"/>
        <end position="61"/>
    </location>
</feature>
<dbReference type="Proteomes" id="UP000663881">
    <property type="component" value="Unassembled WGS sequence"/>
</dbReference>
<organism evidence="2 6">
    <name type="scientific">Adineta steineri</name>
    <dbReference type="NCBI Taxonomy" id="433720"/>
    <lineage>
        <taxon>Eukaryota</taxon>
        <taxon>Metazoa</taxon>
        <taxon>Spiralia</taxon>
        <taxon>Gnathifera</taxon>
        <taxon>Rotifera</taxon>
        <taxon>Eurotatoria</taxon>
        <taxon>Bdelloidea</taxon>
        <taxon>Adinetida</taxon>
        <taxon>Adinetidae</taxon>
        <taxon>Adineta</taxon>
    </lineage>
</organism>
<protein>
    <submittedName>
        <fullName evidence="2">Uncharacterized protein</fullName>
    </submittedName>
</protein>
<keyword evidence="1" id="KW-0175">Coiled coil</keyword>
<sequence length="194" mass="23123">MYCVPVTTNYWRTPVSYVPTYPTLSSQILLDNTNARLSYDLTKAQNELSNLREELTDLRLEREICPICTSVLPLNTYYEDCSICYRRALIRERELLYSRTLSPVHYCNICDDYVVDDVHPPPPSSASFNKKTTTKKSHIHETDKLSEYLTRQLDLHRLRHRYIREQRPIWIPTAYKQDYPYRRWLTRSARLSEP</sequence>
<accession>A0A813NTG0</accession>
<evidence type="ECO:0000313" key="6">
    <source>
        <dbReference type="Proteomes" id="UP000663845"/>
    </source>
</evidence>
<evidence type="ECO:0000313" key="5">
    <source>
        <dbReference type="EMBL" id="CAF3732596.1"/>
    </source>
</evidence>
<evidence type="ECO:0000256" key="1">
    <source>
        <dbReference type="SAM" id="Coils"/>
    </source>
</evidence>
<dbReference type="Proteomes" id="UP000663844">
    <property type="component" value="Unassembled WGS sequence"/>
</dbReference>
<dbReference type="EMBL" id="CAJOAY010000600">
    <property type="protein sequence ID" value="CAF3700290.1"/>
    <property type="molecule type" value="Genomic_DNA"/>
</dbReference>
<dbReference type="AlphaFoldDB" id="A0A813NTG0"/>
<dbReference type="Proteomes" id="UP000663845">
    <property type="component" value="Unassembled WGS sequence"/>
</dbReference>
<dbReference type="EMBL" id="CAJNON010000015">
    <property type="protein sequence ID" value="CAF0781077.1"/>
    <property type="molecule type" value="Genomic_DNA"/>
</dbReference>
<comment type="caution">
    <text evidence="2">The sequence shown here is derived from an EMBL/GenBank/DDBJ whole genome shotgun (WGS) entry which is preliminary data.</text>
</comment>